<evidence type="ECO:0000256" key="5">
    <source>
        <dbReference type="ARBA" id="ARBA00023204"/>
    </source>
</evidence>
<evidence type="ECO:0000313" key="11">
    <source>
        <dbReference type="Proteomes" id="UP000242146"/>
    </source>
</evidence>
<feature type="compositionally biased region" description="Low complexity" evidence="8">
    <location>
        <begin position="547"/>
        <end position="559"/>
    </location>
</feature>
<feature type="compositionally biased region" description="Basic residues" evidence="8">
    <location>
        <begin position="640"/>
        <end position="649"/>
    </location>
</feature>
<dbReference type="OrthoDB" id="552194at2759"/>
<dbReference type="EMBL" id="MCGT01000025">
    <property type="protein sequence ID" value="ORX49772.1"/>
    <property type="molecule type" value="Genomic_DNA"/>
</dbReference>
<accession>A0A1X2GCD2</accession>
<evidence type="ECO:0000256" key="4">
    <source>
        <dbReference type="ARBA" id="ARBA00022763"/>
    </source>
</evidence>
<dbReference type="InterPro" id="IPR040227">
    <property type="entry name" value="Nibrin-rel"/>
</dbReference>
<dbReference type="GO" id="GO:0005694">
    <property type="term" value="C:chromosome"/>
    <property type="evidence" value="ECO:0007669"/>
    <property type="project" value="UniProtKB-SubCell"/>
</dbReference>
<keyword evidence="11" id="KW-1185">Reference proteome</keyword>
<evidence type="ECO:0000313" key="10">
    <source>
        <dbReference type="EMBL" id="ORX49772.1"/>
    </source>
</evidence>
<dbReference type="PANTHER" id="PTHR12162">
    <property type="entry name" value="NIBRIN-RELATED"/>
    <property type="match status" value="1"/>
</dbReference>
<feature type="compositionally biased region" description="Polar residues" evidence="8">
    <location>
        <begin position="386"/>
        <end position="404"/>
    </location>
</feature>
<dbReference type="InterPro" id="IPR036420">
    <property type="entry name" value="BRCT_dom_sf"/>
</dbReference>
<evidence type="ECO:0000256" key="1">
    <source>
        <dbReference type="ARBA" id="ARBA00004123"/>
    </source>
</evidence>
<organism evidence="10 11">
    <name type="scientific">Hesseltinella vesiculosa</name>
    <dbReference type="NCBI Taxonomy" id="101127"/>
    <lineage>
        <taxon>Eukaryota</taxon>
        <taxon>Fungi</taxon>
        <taxon>Fungi incertae sedis</taxon>
        <taxon>Mucoromycota</taxon>
        <taxon>Mucoromycotina</taxon>
        <taxon>Mucoromycetes</taxon>
        <taxon>Mucorales</taxon>
        <taxon>Cunninghamellaceae</taxon>
        <taxon>Hesseltinella</taxon>
    </lineage>
</organism>
<comment type="caution">
    <text evidence="10">The sequence shown here is derived from an EMBL/GenBank/DDBJ whole genome shotgun (WGS) entry which is preliminary data.</text>
</comment>
<dbReference type="Pfam" id="PF16508">
    <property type="entry name" value="NIBRIN_BRCT_II"/>
    <property type="match status" value="1"/>
</dbReference>
<evidence type="ECO:0000259" key="9">
    <source>
        <dbReference type="PROSITE" id="PS50006"/>
    </source>
</evidence>
<protein>
    <recommendedName>
        <fullName evidence="9">FHA domain-containing protein</fullName>
    </recommendedName>
</protein>
<evidence type="ECO:0000256" key="3">
    <source>
        <dbReference type="ARBA" id="ARBA00022454"/>
    </source>
</evidence>
<dbReference type="GO" id="GO:0003684">
    <property type="term" value="F:damaged DNA binding"/>
    <property type="evidence" value="ECO:0007669"/>
    <property type="project" value="TreeGrafter"/>
</dbReference>
<name>A0A1X2GCD2_9FUNG</name>
<dbReference type="InterPro" id="IPR000253">
    <property type="entry name" value="FHA_dom"/>
</dbReference>
<dbReference type="Gene3D" id="2.60.200.20">
    <property type="match status" value="1"/>
</dbReference>
<dbReference type="InterPro" id="IPR008984">
    <property type="entry name" value="SMAD_FHA_dom_sf"/>
</dbReference>
<feature type="region of interest" description="Disordered" evidence="8">
    <location>
        <begin position="355"/>
        <end position="421"/>
    </location>
</feature>
<dbReference type="PANTHER" id="PTHR12162:SF0">
    <property type="entry name" value="NIBRIN"/>
    <property type="match status" value="1"/>
</dbReference>
<evidence type="ECO:0000256" key="7">
    <source>
        <dbReference type="ARBA" id="ARBA00044757"/>
    </source>
</evidence>
<evidence type="ECO:0000256" key="8">
    <source>
        <dbReference type="SAM" id="MobiDB-lite"/>
    </source>
</evidence>
<keyword evidence="3" id="KW-0158">Chromosome</keyword>
<dbReference type="Proteomes" id="UP000242146">
    <property type="component" value="Unassembled WGS sequence"/>
</dbReference>
<dbReference type="AlphaFoldDB" id="A0A1X2GCD2"/>
<dbReference type="PROSITE" id="PS50006">
    <property type="entry name" value="FHA_DOMAIN"/>
    <property type="match status" value="1"/>
</dbReference>
<evidence type="ECO:0000256" key="2">
    <source>
        <dbReference type="ARBA" id="ARBA00004286"/>
    </source>
</evidence>
<reference evidence="10 11" key="1">
    <citation type="submission" date="2016-07" db="EMBL/GenBank/DDBJ databases">
        <title>Pervasive Adenine N6-methylation of Active Genes in Fungi.</title>
        <authorList>
            <consortium name="DOE Joint Genome Institute"/>
            <person name="Mondo S.J."/>
            <person name="Dannebaum R.O."/>
            <person name="Kuo R.C."/>
            <person name="Labutti K."/>
            <person name="Haridas S."/>
            <person name="Kuo A."/>
            <person name="Salamov A."/>
            <person name="Ahrendt S.R."/>
            <person name="Lipzen A."/>
            <person name="Sullivan W."/>
            <person name="Andreopoulos W.B."/>
            <person name="Clum A."/>
            <person name="Lindquist E."/>
            <person name="Daum C."/>
            <person name="Ramamoorthy G.K."/>
            <person name="Gryganskyi A."/>
            <person name="Culley D."/>
            <person name="Magnuson J.K."/>
            <person name="James T.Y."/>
            <person name="O'Malley M.A."/>
            <person name="Stajich J.E."/>
            <person name="Spatafora J.W."/>
            <person name="Visel A."/>
            <person name="Grigoriev I.V."/>
        </authorList>
    </citation>
    <scope>NUCLEOTIDE SEQUENCE [LARGE SCALE GENOMIC DNA]</scope>
    <source>
        <strain evidence="10 11">NRRL 3301</strain>
    </source>
</reference>
<dbReference type="GO" id="GO:0030870">
    <property type="term" value="C:Mre11 complex"/>
    <property type="evidence" value="ECO:0007669"/>
    <property type="project" value="InterPro"/>
</dbReference>
<sequence length="807" mass="88346">MWFLYRIDGNNQPAERFLLRPAKEYTVGRKNCDINCDSKAMTRLHAKIKVQAVTEPHQVSDLDHRPSVLVKDEKSKFGTRVNGQLLDGRYALEGMHIADCDQILFGKSALFRLVWEPMILLRQNMKSDEKKKLFHAACRIGAKLTQSVTAPFTHAFMMDQRLTLTMLHCLASTKPIVSPAWLNTVVNTPDAEFKLPSPFDYPPGVHESFHGPYGDPDCAPNPNRKKLFHGRHFFVFEPAQYTRLEPLITACRGNVRLLDIETTDPTKERMGSVQSIVIQPNSITDSKRLLAIGAVLSAFDRRFVFEKEVYWAIAYVSTQEYCNGRFDVIPNMSTSGPDETSLPSLQMTMGTVPSLGERQESFDSPRPSSSTTAASTSPGLRPPGPSTSDGSPAAASSCSPNVSVGSRVPKASTSSDLSPASPAAAQSTLSFLAATPAVTVPRVALSSSALSATAAAMRAPAPAPTPNTQSSSAQEFDLDDIFDNLLGDDTSSLPAPSARVPDDTSVRPSSHPTDSQNNTDKALPSHTTVTSTSLLEDSTGKMHQCQTATTTAASSASLSIQAPPRPISPGHDVDDLIDDTPQSPAPAPSPVDKGKRRAEPSSVDEDIPNDTSSSRPSGRRHRLPSAQAEPRPPTDEPPAKKKRVVKRKKGQIDMSDDDHDAEQRRKPFTLPELENENTELLPGKSYMVVQFVDVPIRTRPANWSSHTQHVPVAETGTVVNFKRFKKASHPVAIDPLNFIDMSEVDSQMERESRSSRSSKCPAKQCQGQLIFLLAFALGGHAVVPQRNRDDFDDIRIQTSHLRHRMRL</sequence>
<dbReference type="GO" id="GO:0007095">
    <property type="term" value="P:mitotic G2 DNA damage checkpoint signaling"/>
    <property type="evidence" value="ECO:0007669"/>
    <property type="project" value="InterPro"/>
</dbReference>
<dbReference type="GO" id="GO:0000724">
    <property type="term" value="P:double-strand break repair via homologous recombination"/>
    <property type="evidence" value="ECO:0007669"/>
    <property type="project" value="TreeGrafter"/>
</dbReference>
<gene>
    <name evidence="10" type="ORF">DM01DRAFT_134731</name>
</gene>
<dbReference type="Gene3D" id="3.40.50.10980">
    <property type="entry name" value="Nibrin, BRCT2 domain"/>
    <property type="match status" value="1"/>
</dbReference>
<dbReference type="SUPFAM" id="SSF52113">
    <property type="entry name" value="BRCT domain"/>
    <property type="match status" value="1"/>
</dbReference>
<feature type="domain" description="FHA" evidence="9">
    <location>
        <begin position="25"/>
        <end position="86"/>
    </location>
</feature>
<keyword evidence="6" id="KW-0539">Nucleus</keyword>
<feature type="compositionally biased region" description="Low complexity" evidence="8">
    <location>
        <begin position="411"/>
        <end position="421"/>
    </location>
</feature>
<dbReference type="SMART" id="SM00240">
    <property type="entry name" value="FHA"/>
    <property type="match status" value="1"/>
</dbReference>
<dbReference type="Gene3D" id="3.40.50.10190">
    <property type="entry name" value="BRCT domain"/>
    <property type="match status" value="1"/>
</dbReference>
<dbReference type="SUPFAM" id="SSF49879">
    <property type="entry name" value="SMAD/FHA domain"/>
    <property type="match status" value="1"/>
</dbReference>
<comment type="subcellular location">
    <subcellularLocation>
        <location evidence="2">Chromosome</location>
    </subcellularLocation>
    <subcellularLocation>
        <location evidence="1">Nucleus</location>
    </subcellularLocation>
</comment>
<feature type="region of interest" description="Disordered" evidence="8">
    <location>
        <begin position="483"/>
        <end position="670"/>
    </location>
</feature>
<proteinExistence type="inferred from homology"/>
<dbReference type="InterPro" id="IPR043014">
    <property type="entry name" value="Nibrin_BRCT2_sf"/>
</dbReference>
<dbReference type="InterPro" id="IPR032429">
    <property type="entry name" value="Nibrin_BRCT2"/>
</dbReference>
<feature type="compositionally biased region" description="Polar residues" evidence="8">
    <location>
        <begin position="506"/>
        <end position="536"/>
    </location>
</feature>
<comment type="similarity">
    <text evidence="7">Belongs to the Nibrin family.</text>
</comment>
<evidence type="ECO:0000256" key="6">
    <source>
        <dbReference type="ARBA" id="ARBA00023242"/>
    </source>
</evidence>
<keyword evidence="4" id="KW-0227">DNA damage</keyword>
<dbReference type="Pfam" id="PF00498">
    <property type="entry name" value="FHA"/>
    <property type="match status" value="1"/>
</dbReference>
<dbReference type="STRING" id="101127.A0A1X2GCD2"/>
<feature type="compositionally biased region" description="Low complexity" evidence="8">
    <location>
        <begin position="364"/>
        <end position="378"/>
    </location>
</feature>
<dbReference type="CDD" id="cd22667">
    <property type="entry name" value="FHA_NBN"/>
    <property type="match status" value="1"/>
</dbReference>
<keyword evidence="5" id="KW-0234">DNA repair</keyword>